<reference evidence="1" key="1">
    <citation type="submission" date="2020-02" db="EMBL/GenBank/DDBJ databases">
        <authorList>
            <person name="Meier V. D."/>
        </authorList>
    </citation>
    <scope>NUCLEOTIDE SEQUENCE</scope>
    <source>
        <strain evidence="1">AVDCRST_MAG18</strain>
    </source>
</reference>
<dbReference type="EMBL" id="CADCWN010000161">
    <property type="protein sequence ID" value="CAA9571752.1"/>
    <property type="molecule type" value="Genomic_DNA"/>
</dbReference>
<gene>
    <name evidence="1" type="ORF">AVDCRST_MAG18-2061</name>
</gene>
<protein>
    <submittedName>
        <fullName evidence="1">Uncharacterized protein</fullName>
    </submittedName>
</protein>
<accession>A0A6J4VCJ9</accession>
<name>A0A6J4VCJ9_9BACT</name>
<evidence type="ECO:0000313" key="1">
    <source>
        <dbReference type="EMBL" id="CAA9571752.1"/>
    </source>
</evidence>
<dbReference type="AlphaFoldDB" id="A0A6J4VCJ9"/>
<organism evidence="1">
    <name type="scientific">uncultured Thermomicrobiales bacterium</name>
    <dbReference type="NCBI Taxonomy" id="1645740"/>
    <lineage>
        <taxon>Bacteria</taxon>
        <taxon>Pseudomonadati</taxon>
        <taxon>Thermomicrobiota</taxon>
        <taxon>Thermomicrobia</taxon>
        <taxon>Thermomicrobiales</taxon>
        <taxon>environmental samples</taxon>
    </lineage>
</organism>
<sequence length="41" mass="4794">MKRTIPFLLPSIARLPACARDRFLARLEPIVPLFLREKSKE</sequence>
<proteinExistence type="predicted"/>